<accession>A0A7W9ZFF1</accession>
<evidence type="ECO:0000313" key="2">
    <source>
        <dbReference type="Proteomes" id="UP000544872"/>
    </source>
</evidence>
<evidence type="ECO:0000313" key="1">
    <source>
        <dbReference type="EMBL" id="MBB6210488.1"/>
    </source>
</evidence>
<name>A0A7W9ZFF1_NOVIT</name>
<reference evidence="1 2" key="1">
    <citation type="submission" date="2020-08" db="EMBL/GenBank/DDBJ databases">
        <title>Genomic Encyclopedia of Type Strains, Phase IV (KMG-IV): sequencing the most valuable type-strain genomes for metagenomic binning, comparative biology and taxonomic classification.</title>
        <authorList>
            <person name="Goeker M."/>
        </authorList>
    </citation>
    <scope>NUCLEOTIDE SEQUENCE [LARGE SCALE GENOMIC DNA]</scope>
    <source>
        <strain evidence="1 2">DSM 11590</strain>
    </source>
</reference>
<proteinExistence type="predicted"/>
<dbReference type="RefSeq" id="WP_184263323.1">
    <property type="nucleotide sequence ID" value="NZ_JACIIX010000006.1"/>
</dbReference>
<dbReference type="Gene3D" id="1.20.910.10">
    <property type="entry name" value="Heme oxygenase-like"/>
    <property type="match status" value="1"/>
</dbReference>
<comment type="caution">
    <text evidence="1">The sequence shown here is derived from an EMBL/GenBank/DDBJ whole genome shotgun (WGS) entry which is preliminary data.</text>
</comment>
<keyword evidence="2" id="KW-1185">Reference proteome</keyword>
<dbReference type="Proteomes" id="UP000544872">
    <property type="component" value="Unassembled WGS sequence"/>
</dbReference>
<dbReference type="SUPFAM" id="SSF48613">
    <property type="entry name" value="Heme oxygenase-like"/>
    <property type="match status" value="1"/>
</dbReference>
<dbReference type="EMBL" id="JACIIX010000006">
    <property type="protein sequence ID" value="MBB6210488.1"/>
    <property type="molecule type" value="Genomic_DNA"/>
</dbReference>
<dbReference type="AlphaFoldDB" id="A0A7W9ZFF1"/>
<sequence length="226" mass="24092">MSTRRDFLSALSNATLSFPDNTAARRMIAGTFGMEDYHRLLLSLYHVAHAVPDSTRLAAARCPDSLPQARQCLEAHALRVAPHAGLLRTDLTASGYAGPAPENTTPDPAAAAYITFNATLAETHPVARLAVIAVMDAISGSFSGNYIAKLLQSLPLRPSQIGFFFRQDDPATRPQPVLDVLEHLPLTAGDWAGMIDAATAAARLYRDVYSSAVAAPAPVDGLRRSA</sequence>
<dbReference type="InterPro" id="IPR016084">
    <property type="entry name" value="Haem_Oase-like_multi-hlx"/>
</dbReference>
<organism evidence="1 2">
    <name type="scientific">Novispirillum itersonii</name>
    <name type="common">Aquaspirillum itersonii</name>
    <dbReference type="NCBI Taxonomy" id="189"/>
    <lineage>
        <taxon>Bacteria</taxon>
        <taxon>Pseudomonadati</taxon>
        <taxon>Pseudomonadota</taxon>
        <taxon>Alphaproteobacteria</taxon>
        <taxon>Rhodospirillales</taxon>
        <taxon>Novispirillaceae</taxon>
        <taxon>Novispirillum</taxon>
    </lineage>
</organism>
<evidence type="ECO:0008006" key="3">
    <source>
        <dbReference type="Google" id="ProtNLM"/>
    </source>
</evidence>
<protein>
    <recommendedName>
        <fullName evidence="3">Heme oxygenase</fullName>
    </recommendedName>
</protein>
<gene>
    <name evidence="1" type="ORF">FHS48_001904</name>
</gene>